<accession>A0AAW1TP99</accession>
<sequence length="111" mass="12226">MSVEGIIEISAIDIRFGKVIYTLLSIYSPPGNATEFLKKFESVLAAICWTENTILIAGDFNINILNQLNANIQELSAVVNSYGLKHTIHVPTINTHTTKSCIDNIITNGNY</sequence>
<dbReference type="GO" id="GO:0003824">
    <property type="term" value="F:catalytic activity"/>
    <property type="evidence" value="ECO:0007669"/>
    <property type="project" value="InterPro"/>
</dbReference>
<evidence type="ECO:0000313" key="2">
    <source>
        <dbReference type="EMBL" id="KAK9872155.1"/>
    </source>
</evidence>
<dbReference type="Proteomes" id="UP001431783">
    <property type="component" value="Unassembled WGS sequence"/>
</dbReference>
<keyword evidence="3" id="KW-1185">Reference proteome</keyword>
<dbReference type="SUPFAM" id="SSF56219">
    <property type="entry name" value="DNase I-like"/>
    <property type="match status" value="1"/>
</dbReference>
<dbReference type="AlphaFoldDB" id="A0AAW1TP99"/>
<dbReference type="InterPro" id="IPR005135">
    <property type="entry name" value="Endo/exonuclease/phosphatase"/>
</dbReference>
<dbReference type="Gene3D" id="3.60.10.10">
    <property type="entry name" value="Endonuclease/exonuclease/phosphatase"/>
    <property type="match status" value="1"/>
</dbReference>
<dbReference type="PANTHER" id="PTHR33776">
    <property type="entry name" value="ENDO/EXONUCLEASE/PHOSPHATASE DOMAIN-CONTAINING PROTEIN"/>
    <property type="match status" value="1"/>
</dbReference>
<dbReference type="Pfam" id="PF14529">
    <property type="entry name" value="Exo_endo_phos_2"/>
    <property type="match status" value="1"/>
</dbReference>
<name>A0AAW1TP99_9CUCU</name>
<proteinExistence type="predicted"/>
<comment type="caution">
    <text evidence="2">The sequence shown here is derived from an EMBL/GenBank/DDBJ whole genome shotgun (WGS) entry which is preliminary data.</text>
</comment>
<dbReference type="PANTHER" id="PTHR33776:SF3">
    <property type="entry name" value="PHD-TYPE DOMAIN-CONTAINING PROTEIN"/>
    <property type="match status" value="1"/>
</dbReference>
<organism evidence="2 3">
    <name type="scientific">Henosepilachna vigintioctopunctata</name>
    <dbReference type="NCBI Taxonomy" id="420089"/>
    <lineage>
        <taxon>Eukaryota</taxon>
        <taxon>Metazoa</taxon>
        <taxon>Ecdysozoa</taxon>
        <taxon>Arthropoda</taxon>
        <taxon>Hexapoda</taxon>
        <taxon>Insecta</taxon>
        <taxon>Pterygota</taxon>
        <taxon>Neoptera</taxon>
        <taxon>Endopterygota</taxon>
        <taxon>Coleoptera</taxon>
        <taxon>Polyphaga</taxon>
        <taxon>Cucujiformia</taxon>
        <taxon>Coccinelloidea</taxon>
        <taxon>Coccinellidae</taxon>
        <taxon>Epilachninae</taxon>
        <taxon>Epilachnini</taxon>
        <taxon>Henosepilachna</taxon>
    </lineage>
</organism>
<gene>
    <name evidence="2" type="ORF">WA026_016209</name>
</gene>
<evidence type="ECO:0000313" key="3">
    <source>
        <dbReference type="Proteomes" id="UP001431783"/>
    </source>
</evidence>
<dbReference type="InterPro" id="IPR036691">
    <property type="entry name" value="Endo/exonu/phosph_ase_sf"/>
</dbReference>
<evidence type="ECO:0000259" key="1">
    <source>
        <dbReference type="Pfam" id="PF14529"/>
    </source>
</evidence>
<protein>
    <recommendedName>
        <fullName evidence="1">Endonuclease/exonuclease/phosphatase domain-containing protein</fullName>
    </recommendedName>
</protein>
<feature type="domain" description="Endonuclease/exonuclease/phosphatase" evidence="1">
    <location>
        <begin position="22"/>
        <end position="110"/>
    </location>
</feature>
<reference evidence="2 3" key="1">
    <citation type="submission" date="2023-03" db="EMBL/GenBank/DDBJ databases">
        <title>Genome insight into feeding habits of ladybird beetles.</title>
        <authorList>
            <person name="Li H.-S."/>
            <person name="Huang Y.-H."/>
            <person name="Pang H."/>
        </authorList>
    </citation>
    <scope>NUCLEOTIDE SEQUENCE [LARGE SCALE GENOMIC DNA]</scope>
    <source>
        <strain evidence="2">SYSU_2023b</strain>
        <tissue evidence="2">Whole body</tissue>
    </source>
</reference>
<dbReference type="EMBL" id="JARQZJ010000009">
    <property type="protein sequence ID" value="KAK9872155.1"/>
    <property type="molecule type" value="Genomic_DNA"/>
</dbReference>